<dbReference type="PhylomeDB" id="A8XQE0"/>
<evidence type="ECO:0000259" key="10">
    <source>
        <dbReference type="Pfam" id="PF16282"/>
    </source>
</evidence>
<dbReference type="AlphaFoldDB" id="A8XQE0"/>
<organism evidence="11 12">
    <name type="scientific">Caenorhabditis elegans</name>
    <dbReference type="NCBI Taxonomy" id="6239"/>
    <lineage>
        <taxon>Eukaryota</taxon>
        <taxon>Metazoa</taxon>
        <taxon>Ecdysozoa</taxon>
        <taxon>Nematoda</taxon>
        <taxon>Chromadorea</taxon>
        <taxon>Rhabditida</taxon>
        <taxon>Rhabditina</taxon>
        <taxon>Rhabditomorpha</taxon>
        <taxon>Rhabditoidea</taxon>
        <taxon>Rhabditidae</taxon>
        <taxon>Peloderinae</taxon>
        <taxon>Caenorhabditis</taxon>
    </lineage>
</organism>
<dbReference type="GO" id="GO:0006281">
    <property type="term" value="P:DNA repair"/>
    <property type="evidence" value="ECO:0007669"/>
    <property type="project" value="InterPro"/>
</dbReference>
<dbReference type="PANTHER" id="PTHR12855">
    <property type="entry name" value="DNA METHYLTRANSFERASE 1-ASSOCIATED PROTEIN 1 FAMILY MEMBER"/>
    <property type="match status" value="1"/>
</dbReference>
<evidence type="ECO:0000256" key="2">
    <source>
        <dbReference type="ARBA" id="ARBA00022853"/>
    </source>
</evidence>
<evidence type="ECO:0000313" key="12">
    <source>
        <dbReference type="Proteomes" id="UP000001940"/>
    </source>
</evidence>
<dbReference type="Proteomes" id="UP000001940">
    <property type="component" value="Chromosome I"/>
</dbReference>
<gene>
    <name evidence="11 13" type="primary">ekl-4</name>
    <name evidence="11" type="ORF">CELE_Y105E8A.17</name>
    <name evidence="13" type="ORF">Y105E8A.17</name>
</gene>
<evidence type="ECO:0000256" key="5">
    <source>
        <dbReference type="ARBA" id="ARBA00023242"/>
    </source>
</evidence>
<dbReference type="Bgee" id="WBGene00013676">
    <property type="expression patterns" value="Expressed in germ line (C elegans) and 4 other cell types or tissues"/>
</dbReference>
<evidence type="ECO:0000256" key="3">
    <source>
        <dbReference type="ARBA" id="ARBA00023015"/>
    </source>
</evidence>
<dbReference type="Pfam" id="PF05499">
    <property type="entry name" value="DMAP1"/>
    <property type="match status" value="1"/>
</dbReference>
<comment type="subcellular location">
    <subcellularLocation>
        <location evidence="1">Nucleus</location>
    </subcellularLocation>
</comment>
<evidence type="ECO:0000256" key="4">
    <source>
        <dbReference type="ARBA" id="ARBA00023163"/>
    </source>
</evidence>
<dbReference type="SMR" id="A8XQE0"/>
<dbReference type="ExpressionAtlas" id="A8XQE0">
    <property type="expression patterns" value="baseline and differential"/>
</dbReference>
<dbReference type="UCSC" id="Y105E8A.17b">
    <property type="organism name" value="c. elegans"/>
</dbReference>
<dbReference type="OrthoDB" id="19740at2759"/>
<evidence type="ECO:0000313" key="11">
    <source>
        <dbReference type="EMBL" id="CAP16291.1"/>
    </source>
</evidence>
<keyword evidence="3" id="KW-0805">Transcription regulation</keyword>
<protein>
    <recommendedName>
        <fullName evidence="6">DNA methyltransferase 1-associated protein 1</fullName>
    </recommendedName>
</protein>
<evidence type="ECO:0000313" key="13">
    <source>
        <dbReference type="WormBase" id="Y105E8A.17b"/>
    </source>
</evidence>
<evidence type="ECO:0000256" key="6">
    <source>
        <dbReference type="ARBA" id="ARBA00067416"/>
    </source>
</evidence>
<accession>A8XQE0</accession>
<dbReference type="WormBase" id="Y105E8A.17b">
    <property type="protein sequence ID" value="CE41712"/>
    <property type="gene ID" value="WBGene00013676"/>
    <property type="gene designation" value="ekl-4"/>
</dbReference>
<dbReference type="OMA" id="HLASAQW"/>
<dbReference type="EMBL" id="BX284601">
    <property type="protein sequence ID" value="CAP16291.1"/>
    <property type="molecule type" value="Genomic_DNA"/>
</dbReference>
<dbReference type="RefSeq" id="NP_001122530.1">
    <property type="nucleotide sequence ID" value="NM_001129058.4"/>
</dbReference>
<dbReference type="InterPro" id="IPR027109">
    <property type="entry name" value="Swc4/Dmap1"/>
</dbReference>
<dbReference type="GO" id="GO:0035267">
    <property type="term" value="C:NuA4 histone acetyltransferase complex"/>
    <property type="evidence" value="ECO:0000318"/>
    <property type="project" value="GO_Central"/>
</dbReference>
<evidence type="ECO:0000256" key="1">
    <source>
        <dbReference type="ARBA" id="ARBA00004123"/>
    </source>
</evidence>
<dbReference type="AGR" id="WB:WBGene00013676"/>
<keyword evidence="7" id="KW-0175">Coiled coil</keyword>
<dbReference type="GeneID" id="173310"/>
<feature type="domain" description="DNA methyltransferase 1-associated 1" evidence="9">
    <location>
        <begin position="223"/>
        <end position="394"/>
    </location>
</feature>
<feature type="region of interest" description="Disordered" evidence="8">
    <location>
        <begin position="9"/>
        <end position="36"/>
    </location>
</feature>
<dbReference type="GO" id="GO:0000122">
    <property type="term" value="P:negative regulation of transcription by RNA polymerase II"/>
    <property type="evidence" value="ECO:0000318"/>
    <property type="project" value="GO_Central"/>
</dbReference>
<evidence type="ECO:0000256" key="8">
    <source>
        <dbReference type="SAM" id="MobiDB-lite"/>
    </source>
</evidence>
<dbReference type="FunCoup" id="A8XQE0">
    <property type="interactions" value="2695"/>
</dbReference>
<dbReference type="CTD" id="173310"/>
<feature type="compositionally biased region" description="Low complexity" evidence="8">
    <location>
        <begin position="456"/>
        <end position="480"/>
    </location>
</feature>
<dbReference type="Gene3D" id="1.10.10.60">
    <property type="entry name" value="Homeodomain-like"/>
    <property type="match status" value="1"/>
</dbReference>
<keyword evidence="2" id="KW-0156">Chromatin regulator</keyword>
<dbReference type="eggNOG" id="KOG2656">
    <property type="taxonomic scope" value="Eukaryota"/>
</dbReference>
<dbReference type="KEGG" id="cel:CELE_Y105E8A.17"/>
<evidence type="ECO:0000259" key="9">
    <source>
        <dbReference type="Pfam" id="PF05499"/>
    </source>
</evidence>
<dbReference type="Pfam" id="PF16282">
    <property type="entry name" value="SANT_DAMP1_like"/>
    <property type="match status" value="1"/>
</dbReference>
<dbReference type="InterPro" id="IPR032563">
    <property type="entry name" value="DAMP1_SANT-like"/>
</dbReference>
<keyword evidence="12" id="KW-1185">Reference proteome</keyword>
<evidence type="ECO:0007829" key="14">
    <source>
        <dbReference type="PeptideAtlas" id="A8XQE0"/>
    </source>
</evidence>
<dbReference type="InParanoid" id="A8XQE0"/>
<feature type="coiled-coil region" evidence="7">
    <location>
        <begin position="204"/>
        <end position="258"/>
    </location>
</feature>
<dbReference type="GO" id="GO:0000812">
    <property type="term" value="C:Swr1 complex"/>
    <property type="evidence" value="ECO:0000318"/>
    <property type="project" value="GO_Central"/>
</dbReference>
<keyword evidence="4" id="KW-0804">Transcription</keyword>
<dbReference type="GO" id="GO:0006338">
    <property type="term" value="P:chromatin remodeling"/>
    <property type="evidence" value="ECO:0007669"/>
    <property type="project" value="InterPro"/>
</dbReference>
<dbReference type="PeptideAtlas" id="A8XQE0"/>
<name>A8XQE0_CAEEL</name>
<proteinExistence type="evidence at protein level"/>
<feature type="region of interest" description="Disordered" evidence="8">
    <location>
        <begin position="456"/>
        <end position="488"/>
    </location>
</feature>
<dbReference type="InterPro" id="IPR008468">
    <property type="entry name" value="DMAP1"/>
</dbReference>
<dbReference type="PANTHER" id="PTHR12855:SF10">
    <property type="entry name" value="DNA METHYLTRANSFERASE 1-ASSOCIATED PROTEIN 1"/>
    <property type="match status" value="1"/>
</dbReference>
<dbReference type="PaxDb" id="6239-Y105E8A.17b"/>
<feature type="domain" description="DAMP1 SANT/Myb-like" evidence="10">
    <location>
        <begin position="106"/>
        <end position="185"/>
    </location>
</feature>
<dbReference type="FunFam" id="1.10.10.60:FF:000087">
    <property type="entry name" value="DNA methyltransferase 1-associated protein 1"/>
    <property type="match status" value="1"/>
</dbReference>
<keyword evidence="5" id="KW-0539">Nucleus</keyword>
<dbReference type="GO" id="GO:0009996">
    <property type="term" value="P:negative regulation of cell fate specification"/>
    <property type="evidence" value="ECO:0000315"/>
    <property type="project" value="UniProtKB"/>
</dbReference>
<sequence length="488" mass="56116">MIGDVHQILQSTEAPKDATKKPPKPGTSAPRKPEGMKRELFNLMSGKDLTAVMPTDVKKTYKQKFQTGFRSVRKYKWMPFTNESRDDGLMLHHWVRADKVEAMQPYPFSRFNKVIDIPIYTDDEYENYLKIAKWSREETDYLFDTCRMFDLRWPIVYDRFDCKKFNQNRTVEDLKERFYSITYELGILRDPSSSPTAYDAEHERRRKEQLNKQWNRTAEQLQEEEDLTAELRRIELRKKEREKKAHDLQKLINMSEQQPASPSAGGIGGAASAKRKNAFRTKAGSISTTATTFFNPLDISVTALRFSEFKSSGAHFRCQEMKLPTNIGQKKLKNIEVVLEKCKMEMNPVASEPIMKTYNDFRSQIMLAQELKSAMQTAEFELESIRTRMQENGKDFDIEPRFRISQLPEGGIDDDFIGGKGQPATNRRITSYIDASSKDLTAFQIASRKRKTIATTPTITTTTSSSFVSSSNSPSTSAASDPKRIRKI</sequence>
<dbReference type="IntAct" id="A8XQE0">
    <property type="interactions" value="1"/>
</dbReference>
<dbReference type="GO" id="GO:0003714">
    <property type="term" value="F:transcription corepressor activity"/>
    <property type="evidence" value="ECO:0000318"/>
    <property type="project" value="GO_Central"/>
</dbReference>
<dbReference type="STRING" id="6239.Y105E8A.17b.1"/>
<keyword evidence="14" id="KW-1267">Proteomics identification</keyword>
<reference evidence="11 12" key="1">
    <citation type="journal article" date="1998" name="Science">
        <title>Genome sequence of the nematode C. elegans: a platform for investigating biology.</title>
        <authorList>
            <consortium name="The C. elegans sequencing consortium"/>
            <person name="Sulson J.E."/>
            <person name="Waterston R."/>
        </authorList>
    </citation>
    <scope>NUCLEOTIDE SEQUENCE [LARGE SCALE GENOMIC DNA]</scope>
    <source>
        <strain evidence="11 12">Bristol N2</strain>
    </source>
</reference>
<evidence type="ECO:0000256" key="7">
    <source>
        <dbReference type="SAM" id="Coils"/>
    </source>
</evidence>